<dbReference type="AlphaFoldDB" id="C0CQM7"/>
<keyword evidence="2 4" id="KW-0238">DNA-binding</keyword>
<feature type="DNA-binding region" description="H-T-H motif" evidence="4">
    <location>
        <begin position="29"/>
        <end position="48"/>
    </location>
</feature>
<keyword evidence="7" id="KW-1185">Reference proteome</keyword>
<keyword evidence="3" id="KW-0804">Transcription</keyword>
<dbReference type="SUPFAM" id="SSF48498">
    <property type="entry name" value="Tetracyclin repressor-like, C-terminal domain"/>
    <property type="match status" value="1"/>
</dbReference>
<dbReference type="GO" id="GO:0003677">
    <property type="term" value="F:DNA binding"/>
    <property type="evidence" value="ECO:0007669"/>
    <property type="project" value="UniProtKB-UniRule"/>
</dbReference>
<dbReference type="PROSITE" id="PS50977">
    <property type="entry name" value="HTH_TETR_2"/>
    <property type="match status" value="1"/>
</dbReference>
<evidence type="ECO:0000313" key="7">
    <source>
        <dbReference type="Proteomes" id="UP000003100"/>
    </source>
</evidence>
<dbReference type="RefSeq" id="WP_005951176.1">
    <property type="nucleotide sequence ID" value="NZ_CP136423.1"/>
</dbReference>
<dbReference type="InterPro" id="IPR036271">
    <property type="entry name" value="Tet_transcr_reg_TetR-rel_C_sf"/>
</dbReference>
<evidence type="ECO:0000256" key="2">
    <source>
        <dbReference type="ARBA" id="ARBA00023125"/>
    </source>
</evidence>
<dbReference type="EMBL" id="ACBZ01000172">
    <property type="protein sequence ID" value="EEG47906.1"/>
    <property type="molecule type" value="Genomic_DNA"/>
</dbReference>
<dbReference type="PATRIC" id="fig|476272.21.peg.1315"/>
<gene>
    <name evidence="6" type="ORF">RUMHYD_03190</name>
</gene>
<evidence type="ECO:0000256" key="1">
    <source>
        <dbReference type="ARBA" id="ARBA00023015"/>
    </source>
</evidence>
<name>C0CQM7_BLAHS</name>
<dbReference type="SUPFAM" id="SSF46689">
    <property type="entry name" value="Homeodomain-like"/>
    <property type="match status" value="1"/>
</dbReference>
<organism evidence="6 7">
    <name type="scientific">Blautia hydrogenotrophica (strain DSM 10507 / JCM 14656 / S5a33)</name>
    <name type="common">Ruminococcus hydrogenotrophicus</name>
    <dbReference type="NCBI Taxonomy" id="476272"/>
    <lineage>
        <taxon>Bacteria</taxon>
        <taxon>Bacillati</taxon>
        <taxon>Bacillota</taxon>
        <taxon>Clostridia</taxon>
        <taxon>Lachnospirales</taxon>
        <taxon>Lachnospiraceae</taxon>
        <taxon>Blautia</taxon>
    </lineage>
</organism>
<dbReference type="HOGENOM" id="CLU_100170_0_0_9"/>
<evidence type="ECO:0000313" key="6">
    <source>
        <dbReference type="EMBL" id="EEG47906.1"/>
    </source>
</evidence>
<dbReference type="Pfam" id="PF13305">
    <property type="entry name" value="TetR_C_33"/>
    <property type="match status" value="1"/>
</dbReference>
<evidence type="ECO:0000256" key="3">
    <source>
        <dbReference type="ARBA" id="ARBA00023163"/>
    </source>
</evidence>
<dbReference type="Gene3D" id="1.10.357.10">
    <property type="entry name" value="Tetracycline Repressor, domain 2"/>
    <property type="match status" value="1"/>
</dbReference>
<dbReference type="InterPro" id="IPR025996">
    <property type="entry name" value="MT1864/Rv1816-like_C"/>
</dbReference>
<dbReference type="Proteomes" id="UP000003100">
    <property type="component" value="Unassembled WGS sequence"/>
</dbReference>
<dbReference type="InterPro" id="IPR009057">
    <property type="entry name" value="Homeodomain-like_sf"/>
</dbReference>
<accession>C0CQM7</accession>
<feature type="domain" description="HTH tetR-type" evidence="5">
    <location>
        <begin position="6"/>
        <end position="66"/>
    </location>
</feature>
<reference evidence="6 7" key="2">
    <citation type="submission" date="2009-02" db="EMBL/GenBank/DDBJ databases">
        <title>Draft genome sequence of Blautia hydrogenotrophica DSM 10507 (Ruminococcus hydrogenotrophicus DSM 10507).</title>
        <authorList>
            <person name="Sudarsanam P."/>
            <person name="Ley R."/>
            <person name="Guruge J."/>
            <person name="Turnbaugh P.J."/>
            <person name="Mahowald M."/>
            <person name="Liep D."/>
            <person name="Gordon J."/>
        </authorList>
    </citation>
    <scope>NUCLEOTIDE SEQUENCE [LARGE SCALE GENOMIC DNA]</scope>
    <source>
        <strain evidence="7">DSM 10507 / JCM 14656 / S5a33</strain>
    </source>
</reference>
<sequence>MPPKFKFTREQIITAALDVTRKNGIAGLTARGLAAELGSSSKPIFGLFQNMEEVQNEVLSAAYMLYHSYIQKGMTDGKYPPYKASGIAYIQFAKEEKELFKLLFMRDRTGEKIEENREEMRPMLNLIMKNLGIDEDKAYFFHLELWLYVHGIATMIATNYLEWDIEFIDKALTDAYQGLKNHYAARSTNNERKNL</sequence>
<dbReference type="Gene3D" id="1.10.10.60">
    <property type="entry name" value="Homeodomain-like"/>
    <property type="match status" value="1"/>
</dbReference>
<dbReference type="InterPro" id="IPR001647">
    <property type="entry name" value="HTH_TetR"/>
</dbReference>
<keyword evidence="1" id="KW-0805">Transcription regulation</keyword>
<dbReference type="GeneID" id="86822963"/>
<protein>
    <recommendedName>
        <fullName evidence="5">HTH tetR-type domain-containing protein</fullName>
    </recommendedName>
</protein>
<reference evidence="6 7" key="1">
    <citation type="submission" date="2009-01" db="EMBL/GenBank/DDBJ databases">
        <authorList>
            <person name="Fulton L."/>
            <person name="Clifton S."/>
            <person name="Fulton B."/>
            <person name="Xu J."/>
            <person name="Minx P."/>
            <person name="Pepin K.H."/>
            <person name="Johnson M."/>
            <person name="Bhonagiri V."/>
            <person name="Nash W.E."/>
            <person name="Mardis E.R."/>
            <person name="Wilson R.K."/>
        </authorList>
    </citation>
    <scope>NUCLEOTIDE SEQUENCE [LARGE SCALE GENOMIC DNA]</scope>
    <source>
        <strain evidence="7">DSM 10507 / JCM 14656 / S5a33</strain>
    </source>
</reference>
<evidence type="ECO:0000259" key="5">
    <source>
        <dbReference type="PROSITE" id="PS50977"/>
    </source>
</evidence>
<dbReference type="eggNOG" id="COG1309">
    <property type="taxonomic scope" value="Bacteria"/>
</dbReference>
<evidence type="ECO:0000256" key="4">
    <source>
        <dbReference type="PROSITE-ProRule" id="PRU00335"/>
    </source>
</evidence>
<proteinExistence type="predicted"/>